<sequence length="24" mass="2983">MVCRRDSVKPTYWYQFILYIGTEL</sequence>
<accession>A0A0A9BLM5</accession>
<dbReference type="EMBL" id="GBRH01237748">
    <property type="protein sequence ID" value="JAD60147.1"/>
    <property type="molecule type" value="Transcribed_RNA"/>
</dbReference>
<reference evidence="1" key="1">
    <citation type="submission" date="2014-09" db="EMBL/GenBank/DDBJ databases">
        <authorList>
            <person name="Magalhaes I.L.F."/>
            <person name="Oliveira U."/>
            <person name="Santos F.R."/>
            <person name="Vidigal T.H.D.A."/>
            <person name="Brescovit A.D."/>
            <person name="Santos A.J."/>
        </authorList>
    </citation>
    <scope>NUCLEOTIDE SEQUENCE</scope>
    <source>
        <tissue evidence="1">Shoot tissue taken approximately 20 cm above the soil surface</tissue>
    </source>
</reference>
<organism evidence="1">
    <name type="scientific">Arundo donax</name>
    <name type="common">Giant reed</name>
    <name type="synonym">Donax arundinaceus</name>
    <dbReference type="NCBI Taxonomy" id="35708"/>
    <lineage>
        <taxon>Eukaryota</taxon>
        <taxon>Viridiplantae</taxon>
        <taxon>Streptophyta</taxon>
        <taxon>Embryophyta</taxon>
        <taxon>Tracheophyta</taxon>
        <taxon>Spermatophyta</taxon>
        <taxon>Magnoliopsida</taxon>
        <taxon>Liliopsida</taxon>
        <taxon>Poales</taxon>
        <taxon>Poaceae</taxon>
        <taxon>PACMAD clade</taxon>
        <taxon>Arundinoideae</taxon>
        <taxon>Arundineae</taxon>
        <taxon>Arundo</taxon>
    </lineage>
</organism>
<proteinExistence type="predicted"/>
<protein>
    <submittedName>
        <fullName evidence="1">Uncharacterized protein</fullName>
    </submittedName>
</protein>
<dbReference type="AlphaFoldDB" id="A0A0A9BLM5"/>
<name>A0A0A9BLM5_ARUDO</name>
<reference evidence="1" key="2">
    <citation type="journal article" date="2015" name="Data Brief">
        <title>Shoot transcriptome of the giant reed, Arundo donax.</title>
        <authorList>
            <person name="Barrero R.A."/>
            <person name="Guerrero F.D."/>
            <person name="Moolhuijzen P."/>
            <person name="Goolsby J.A."/>
            <person name="Tidwell J."/>
            <person name="Bellgard S.E."/>
            <person name="Bellgard M.I."/>
        </authorList>
    </citation>
    <scope>NUCLEOTIDE SEQUENCE</scope>
    <source>
        <tissue evidence="1">Shoot tissue taken approximately 20 cm above the soil surface</tissue>
    </source>
</reference>
<evidence type="ECO:0000313" key="1">
    <source>
        <dbReference type="EMBL" id="JAD60147.1"/>
    </source>
</evidence>